<evidence type="ECO:0000256" key="5">
    <source>
        <dbReference type="ARBA" id="ARBA00023004"/>
    </source>
</evidence>
<feature type="domain" description="Nitrite/sulphite reductase 4Fe-4S" evidence="7">
    <location>
        <begin position="76"/>
        <end position="211"/>
    </location>
</feature>
<dbReference type="InterPro" id="IPR045854">
    <property type="entry name" value="NO2/SO3_Rdtase_4Fe4S_sf"/>
</dbReference>
<keyword evidence="10" id="KW-1185">Reference proteome</keyword>
<keyword evidence="5" id="KW-0408">Iron</keyword>
<sequence>MDSTIQNKTFRVVPGLNMGLFAPEDLETILRIINKYDVPATKITSAQRLALLGMDKDEMAKLLQELERHIRKTPANGVTYVQACPGSKWCKFGIRDALSLGQKLEELSMEQPFKAKVKVGVSGCRMCCTEPYVRDLGIFASKKGWTLVFGGNGGNNARIADIVATGLDDEEVLTLAKKCLTVYQEEANPRSRSARFIERFGIEAFKKKVLEK</sequence>
<keyword evidence="3" id="KW-0479">Metal-binding</keyword>
<dbReference type="InterPro" id="IPR036136">
    <property type="entry name" value="Nit/Sulf_reduc_fer-like_dom_sf"/>
</dbReference>
<dbReference type="PANTHER" id="PTHR43809:SF1">
    <property type="entry name" value="NITRITE REDUCTASE (NADH) LARGE SUBUNIT"/>
    <property type="match status" value="1"/>
</dbReference>
<evidence type="ECO:0000256" key="6">
    <source>
        <dbReference type="ARBA" id="ARBA00023014"/>
    </source>
</evidence>
<keyword evidence="4" id="KW-0560">Oxidoreductase</keyword>
<evidence type="ECO:0000313" key="10">
    <source>
        <dbReference type="Proteomes" id="UP000717534"/>
    </source>
</evidence>
<organism evidence="9 10">
    <name type="scientific">Desulfotalea psychrophila</name>
    <dbReference type="NCBI Taxonomy" id="84980"/>
    <lineage>
        <taxon>Bacteria</taxon>
        <taxon>Pseudomonadati</taxon>
        <taxon>Thermodesulfobacteriota</taxon>
        <taxon>Desulfobulbia</taxon>
        <taxon>Desulfobulbales</taxon>
        <taxon>Desulfocapsaceae</taxon>
        <taxon>Desulfotalea</taxon>
    </lineage>
</organism>
<dbReference type="Pfam" id="PF03460">
    <property type="entry name" value="NIR_SIR_ferr"/>
    <property type="match status" value="1"/>
</dbReference>
<evidence type="ECO:0000313" key="9">
    <source>
        <dbReference type="EMBL" id="MBN4067931.1"/>
    </source>
</evidence>
<dbReference type="Gene3D" id="3.30.413.10">
    <property type="entry name" value="Sulfite Reductase Hemoprotein, domain 1"/>
    <property type="match status" value="1"/>
</dbReference>
<dbReference type="Proteomes" id="UP000717534">
    <property type="component" value="Unassembled WGS sequence"/>
</dbReference>
<evidence type="ECO:0000256" key="3">
    <source>
        <dbReference type="ARBA" id="ARBA00022723"/>
    </source>
</evidence>
<dbReference type="PIRSF" id="PIRSF037487">
    <property type="entry name" value="Sulfite_red_assimil"/>
    <property type="match status" value="1"/>
</dbReference>
<dbReference type="SUPFAM" id="SSF55124">
    <property type="entry name" value="Nitrite/Sulfite reductase N-terminal domain-like"/>
    <property type="match status" value="1"/>
</dbReference>
<dbReference type="PRINTS" id="PR00397">
    <property type="entry name" value="SIROHAEM"/>
</dbReference>
<dbReference type="Pfam" id="PF01077">
    <property type="entry name" value="NIR_SIR"/>
    <property type="match status" value="1"/>
</dbReference>
<protein>
    <submittedName>
        <fullName evidence="9">Nitrite reductase</fullName>
    </submittedName>
</protein>
<dbReference type="InterPro" id="IPR005117">
    <property type="entry name" value="NiRdtase/SiRdtase_haem-b_fer"/>
</dbReference>
<keyword evidence="6" id="KW-0411">Iron-sulfur</keyword>
<name>A0ABS3AVD3_9BACT</name>
<comment type="caution">
    <text evidence="9">The sequence shown here is derived from an EMBL/GenBank/DDBJ whole genome shotgun (WGS) entry which is preliminary data.</text>
</comment>
<keyword evidence="1" id="KW-0004">4Fe-4S</keyword>
<keyword evidence="2" id="KW-0349">Heme</keyword>
<dbReference type="PANTHER" id="PTHR43809">
    <property type="entry name" value="NITRITE REDUCTASE (NADH) LARGE SUBUNIT"/>
    <property type="match status" value="1"/>
</dbReference>
<dbReference type="InterPro" id="IPR052034">
    <property type="entry name" value="NasD-like"/>
</dbReference>
<evidence type="ECO:0000259" key="8">
    <source>
        <dbReference type="Pfam" id="PF03460"/>
    </source>
</evidence>
<dbReference type="InterPro" id="IPR006067">
    <property type="entry name" value="NO2/SO3_Rdtase_4Fe4S_dom"/>
</dbReference>
<proteinExistence type="predicted"/>
<dbReference type="InterPro" id="IPR006066">
    <property type="entry name" value="NO2/SO3_Rdtase_FeS/sirohaem_BS"/>
</dbReference>
<reference evidence="9 10" key="1">
    <citation type="submission" date="2021-02" db="EMBL/GenBank/DDBJ databases">
        <title>Activity-based single-cell genomes from oceanic crustal fluid captures similar information to metagenomic and metatranscriptomic surveys with orders of magnitude less sampling.</title>
        <authorList>
            <person name="D'Angelo T.S."/>
            <person name="Orcutt B.N."/>
        </authorList>
    </citation>
    <scope>NUCLEOTIDE SEQUENCE [LARGE SCALE GENOMIC DNA]</scope>
    <source>
        <strain evidence="9">AH-315-G02</strain>
    </source>
</reference>
<dbReference type="SUPFAM" id="SSF56014">
    <property type="entry name" value="Nitrite and sulphite reductase 4Fe-4S domain-like"/>
    <property type="match status" value="1"/>
</dbReference>
<dbReference type="InterPro" id="IPR017220">
    <property type="entry name" value="Sulphite_reductase_assimil"/>
</dbReference>
<dbReference type="EMBL" id="JAFITO010000001">
    <property type="protein sequence ID" value="MBN4067931.1"/>
    <property type="molecule type" value="Genomic_DNA"/>
</dbReference>
<gene>
    <name evidence="9" type="ORF">JYU06_00185</name>
</gene>
<accession>A0ABS3AVD3</accession>
<dbReference type="PROSITE" id="PS00365">
    <property type="entry name" value="NIR_SIR"/>
    <property type="match status" value="1"/>
</dbReference>
<evidence type="ECO:0000256" key="2">
    <source>
        <dbReference type="ARBA" id="ARBA00022617"/>
    </source>
</evidence>
<feature type="domain" description="Nitrite/Sulfite reductase ferredoxin-like" evidence="8">
    <location>
        <begin position="11"/>
        <end position="68"/>
    </location>
</feature>
<evidence type="ECO:0000259" key="7">
    <source>
        <dbReference type="Pfam" id="PF01077"/>
    </source>
</evidence>
<evidence type="ECO:0000256" key="1">
    <source>
        <dbReference type="ARBA" id="ARBA00022485"/>
    </source>
</evidence>
<evidence type="ECO:0000256" key="4">
    <source>
        <dbReference type="ARBA" id="ARBA00023002"/>
    </source>
</evidence>